<dbReference type="Proteomes" id="UP000054926">
    <property type="component" value="Unassembled WGS sequence"/>
</dbReference>
<evidence type="ECO:0000256" key="5">
    <source>
        <dbReference type="ARBA" id="ARBA00023136"/>
    </source>
</evidence>
<dbReference type="InterPro" id="IPR004254">
    <property type="entry name" value="AdipoR/HlyIII-related"/>
</dbReference>
<feature type="transmembrane region" description="Helical" evidence="7">
    <location>
        <begin position="86"/>
        <end position="108"/>
    </location>
</feature>
<keyword evidence="5 7" id="KW-0472">Membrane</keyword>
<dbReference type="NCBIfam" id="TIGR01065">
    <property type="entry name" value="hlyIII"/>
    <property type="match status" value="1"/>
</dbReference>
<evidence type="ECO:0000256" key="3">
    <source>
        <dbReference type="ARBA" id="ARBA00022692"/>
    </source>
</evidence>
<gene>
    <name evidence="8" type="primary">yqfA</name>
    <name evidence="8" type="ORF">Lste_3140</name>
</gene>
<feature type="transmembrane region" description="Helical" evidence="7">
    <location>
        <begin position="114"/>
        <end position="133"/>
    </location>
</feature>
<dbReference type="STRING" id="947033.Lste_3140"/>
<evidence type="ECO:0000256" key="1">
    <source>
        <dbReference type="ARBA" id="ARBA00004127"/>
    </source>
</evidence>
<evidence type="ECO:0000313" key="9">
    <source>
        <dbReference type="Proteomes" id="UP000054926"/>
    </source>
</evidence>
<keyword evidence="6" id="KW-0479">Metal-binding</keyword>
<dbReference type="GO" id="GO:0140911">
    <property type="term" value="F:pore-forming activity"/>
    <property type="evidence" value="ECO:0007669"/>
    <property type="project" value="InterPro"/>
</dbReference>
<dbReference type="GO" id="GO:0012505">
    <property type="term" value="C:endomembrane system"/>
    <property type="evidence" value="ECO:0007669"/>
    <property type="project" value="UniProtKB-SubCell"/>
</dbReference>
<evidence type="ECO:0000256" key="4">
    <source>
        <dbReference type="ARBA" id="ARBA00022989"/>
    </source>
</evidence>
<feature type="transmembrane region" description="Helical" evidence="7">
    <location>
        <begin position="52"/>
        <end position="74"/>
    </location>
</feature>
<dbReference type="GO" id="GO:0046872">
    <property type="term" value="F:metal ion binding"/>
    <property type="evidence" value="ECO:0007669"/>
    <property type="project" value="UniProtKB-KW"/>
</dbReference>
<feature type="transmembrane region" description="Helical" evidence="7">
    <location>
        <begin position="169"/>
        <end position="188"/>
    </location>
</feature>
<dbReference type="PANTHER" id="PTHR20855">
    <property type="entry name" value="ADIPOR/PROGESTIN RECEPTOR-RELATED"/>
    <property type="match status" value="1"/>
</dbReference>
<dbReference type="AlphaFoldDB" id="A0A0W0ZDR7"/>
<keyword evidence="3 7" id="KW-0812">Transmembrane</keyword>
<evidence type="ECO:0000256" key="7">
    <source>
        <dbReference type="SAM" id="Phobius"/>
    </source>
</evidence>
<protein>
    <submittedName>
        <fullName evidence="8">Hemolysin, inner membrane subunit</fullName>
    </submittedName>
</protein>
<comment type="caution">
    <text evidence="8">The sequence shown here is derived from an EMBL/GenBank/DDBJ whole genome shotgun (WGS) entry which is preliminary data.</text>
</comment>
<proteinExistence type="inferred from homology"/>
<dbReference type="EMBL" id="LNYY01000021">
    <property type="protein sequence ID" value="KTD66934.1"/>
    <property type="molecule type" value="Genomic_DNA"/>
</dbReference>
<feature type="transmembrane region" description="Helical" evidence="7">
    <location>
        <begin position="200"/>
        <end position="219"/>
    </location>
</feature>
<feature type="binding site" evidence="6">
    <location>
        <position position="73"/>
    </location>
    <ligand>
        <name>Zn(2+)</name>
        <dbReference type="ChEBI" id="CHEBI:29105"/>
    </ligand>
</feature>
<dbReference type="PATRIC" id="fig|947033.5.peg.3337"/>
<comment type="similarity">
    <text evidence="2">Belongs to the UPF0073 (Hly-III) family.</text>
</comment>
<feature type="binding site" evidence="6">
    <location>
        <position position="199"/>
    </location>
    <ligand>
        <name>Zn(2+)</name>
        <dbReference type="ChEBI" id="CHEBI:29105"/>
    </ligand>
</feature>
<sequence length="220" mass="24962">MTHMAWIKPDTSQTRVEEIGNASTHALGAFLSFIALVLLTLFAAYQNNSLKLVSSIVFGCTLLLMYVCSTVYHSMTNPKIKHLFRILDHASIYLLIAGSYTPFVLVTINGSLGWTIFTIVWSLAFVGILFKWFFVHKFDLLSTLIYLLMGWMALLIIKPLYQLLPPGGLTYIVAGGLSYTVGVIFYIWERLRFSHVLWHLFVLSGSICHFFAVFFYVVLV</sequence>
<dbReference type="Pfam" id="PF03006">
    <property type="entry name" value="HlyIII"/>
    <property type="match status" value="1"/>
</dbReference>
<feature type="transmembrane region" description="Helical" evidence="7">
    <location>
        <begin position="25"/>
        <end position="46"/>
    </location>
</feature>
<accession>A0A0W0ZDR7</accession>
<evidence type="ECO:0000256" key="6">
    <source>
        <dbReference type="PIRSR" id="PIRSR604254-1"/>
    </source>
</evidence>
<dbReference type="InterPro" id="IPR005744">
    <property type="entry name" value="Hy-lIII"/>
</dbReference>
<feature type="binding site" evidence="6">
    <location>
        <position position="195"/>
    </location>
    <ligand>
        <name>Zn(2+)</name>
        <dbReference type="ChEBI" id="CHEBI:29105"/>
    </ligand>
</feature>
<evidence type="ECO:0000313" key="8">
    <source>
        <dbReference type="EMBL" id="KTD66934.1"/>
    </source>
</evidence>
<evidence type="ECO:0000256" key="2">
    <source>
        <dbReference type="ARBA" id="ARBA00008488"/>
    </source>
</evidence>
<comment type="subcellular location">
    <subcellularLocation>
        <location evidence="1">Endomembrane system</location>
        <topology evidence="1">Multi-pass membrane protein</topology>
    </subcellularLocation>
</comment>
<feature type="transmembrane region" description="Helical" evidence="7">
    <location>
        <begin position="140"/>
        <end position="157"/>
    </location>
</feature>
<organism evidence="8 9">
    <name type="scientific">Legionella steelei</name>
    <dbReference type="NCBI Taxonomy" id="947033"/>
    <lineage>
        <taxon>Bacteria</taxon>
        <taxon>Pseudomonadati</taxon>
        <taxon>Pseudomonadota</taxon>
        <taxon>Gammaproteobacteria</taxon>
        <taxon>Legionellales</taxon>
        <taxon>Legionellaceae</taxon>
        <taxon>Legionella</taxon>
    </lineage>
</organism>
<keyword evidence="6" id="KW-0862">Zinc</keyword>
<dbReference type="PANTHER" id="PTHR20855:SF129">
    <property type="entry name" value="HEMOLYSIN-3 HOMOLOG"/>
    <property type="match status" value="1"/>
</dbReference>
<keyword evidence="9" id="KW-1185">Reference proteome</keyword>
<keyword evidence="4 7" id="KW-1133">Transmembrane helix</keyword>
<dbReference type="GO" id="GO:0016020">
    <property type="term" value="C:membrane"/>
    <property type="evidence" value="ECO:0007669"/>
    <property type="project" value="InterPro"/>
</dbReference>
<reference evidence="8 9" key="1">
    <citation type="submission" date="2015-11" db="EMBL/GenBank/DDBJ databases">
        <title>Genomic analysis of 38 Legionella species identifies large and diverse effector repertoires.</title>
        <authorList>
            <person name="Burstein D."/>
            <person name="Amaro F."/>
            <person name="Zusman T."/>
            <person name="Lifshitz Z."/>
            <person name="Cohen O."/>
            <person name="Gilbert J.A."/>
            <person name="Pupko T."/>
            <person name="Shuman H.A."/>
            <person name="Segal G."/>
        </authorList>
    </citation>
    <scope>NUCLEOTIDE SEQUENCE [LARGE SCALE GENOMIC DNA]</scope>
    <source>
        <strain evidence="8 9">IMVS3376</strain>
    </source>
</reference>
<name>A0A0W0ZDR7_9GAMM</name>